<organism evidence="2">
    <name type="scientific">Ministeria vibrans</name>
    <name type="common">Bacterivorous amoeba</name>
    <dbReference type="NCBI Taxonomy" id="134558"/>
    <lineage>
        <taxon>Eukaryota</taxon>
        <taxon>Filasterea</taxon>
        <taxon>Ministeria</taxon>
    </lineage>
</organism>
<geneLocation type="mitochondrion" evidence="2"/>
<feature type="coiled-coil region" evidence="1">
    <location>
        <begin position="988"/>
        <end position="1045"/>
    </location>
</feature>
<dbReference type="EMBL" id="KC573040">
    <property type="protein sequence ID" value="AGE93690.1"/>
    <property type="molecule type" value="Genomic_DNA"/>
</dbReference>
<name>M1KFL0_MINVI</name>
<dbReference type="PROSITE" id="PS00116">
    <property type="entry name" value="DNA_POLYMERASE_B"/>
    <property type="match status" value="1"/>
</dbReference>
<sequence length="1525" mass="185194">MPRKVEIVPFIKLWKFNKKTKRKEVNRELLNKYYIELLKNKKKEEITKIITEISSKENLNKIEMMEIDNIDYILEEKRDITEIKTETILDLIVTFSYSNKENIENKIEWKSYNFKLYKQESIVTGMINISKIYKEGESLYEEIKEEIKINFKNKIDQIKLINELIKKEIKFNINYIILYNEEELELLTQDISLSHREISSLLYKRENENEIKGDEIKTFIDYQNKQHKVKIWEENSKKKLVRLTQKIYKEKIKIGQLHISQLEISISTKLEKWSKIDNYLEGKEGIEFKTEEENKKKIKESLKENKIMHNDNIKNMNEKCKLERDLNGLNKKHWFLKSSYKKPRTIIYAILTEDQIRKRIRNWIIEKTKENKKINLNWIKLELKRVWKNKIYWYEKEEKWIIIGIKSNWDIEWGIQETTGTGRLSTHWIKSPRLLETIEEKEDETNKKKIKEINMYKKWKWIIKAQIDILNKLKKIIKLKKDNKTDRIKKIVEWIKEKEEELENVIEDENEDWIREWEIKKEEYKLKENQIIINEKIGIIKREINKKRNFVNYKIINIIKELNKNGWIIKEEIKKIEKKEREIKIKLNEINWINNFSRFNNFELDLTYINREIKNGITDSSNVINKLTGGLKDPALIGKEYKREEQEMIQKGMARLGKIYYNPRKENQAGSHFNNENVRPIINKLIKDWLEDENEIEKTNIVSKWVTGSIKLKGISLLPLRENDLKFEVIPYSNDPGKYWEHNPIDSPHRLIRWEREFNTENESNTISKKNDEVKEVKEKKENKLLNKINDINRKEIINNIYEYDIKALYTSIIKNNIIAIPKLHNLQEIIDQKESFMSKDLINLIETKKIEEESWLVKENKWLNTDIEEKEWIKNWIEWKKKENWIYILKKINQKESSHLIKWMLKEKNWKQKIRAKWLIDWRKNEEKMIGIRQKDRKRKLDNKIRALWRELRKKQDLIWNTETYKIIVEEIINKELNLEGIKGKEVEDKEEKIENKEEEVIENKEEEVIENKEEEVIEKVKKRNKKKEMKEKEIEEMKELKGKRRENKIWENSKEEINWYNYRREWIIETIKKSLNEDWIKYKELSNKERKKAKFIKSHGRILRIHKIRQSTKRARKNLDIFPNWNYTQNYSESKIKESKRKENRNVKWDLAEKSLLELKKAGMLWEKWEWGLEELEVEGEEVEKKSTKYKDKTFKMRNQLGLQYLKETQNTVSKKHWTTNDRYRKKVHRVVLFLDRPDKYIIIRDSSIVIGTYLEETNPRLGLSPNAYARRPRAYYGEEVNNLVLNHGLIFKCILVINLEEKYLLERKEILSMILWRINEKSEIKSSTGKLYANSYIGLKSIRKSLKSNKTNNKLLNTSKEDNWIFKDNENKYVDVKFKNDSEKSYHDLLTTKESHKVMSESLKDHWLEEFEKIHSIEGLAVKSLAKKKIAEIWDNEIRKNTLNKSKQELFYSDTDSLFVNGRISNANLAWQIKDRSKVKRQINYERDQKEFINKTEFINKEIKREGMMINYNFNLNYKKEN</sequence>
<keyword evidence="2" id="KW-0496">Mitochondrion</keyword>
<accession>M1KFL0</accession>
<evidence type="ECO:0000256" key="1">
    <source>
        <dbReference type="SAM" id="Coils"/>
    </source>
</evidence>
<keyword evidence="1" id="KW-0175">Coiled coil</keyword>
<dbReference type="GO" id="GO:0003676">
    <property type="term" value="F:nucleic acid binding"/>
    <property type="evidence" value="ECO:0007669"/>
    <property type="project" value="InterPro"/>
</dbReference>
<dbReference type="RefSeq" id="YP_007476189.1">
    <property type="nucleotide sequence ID" value="NC_020370.1"/>
</dbReference>
<protein>
    <recommendedName>
        <fullName evidence="3">DNA-directed DNA polymerase</fullName>
    </recommendedName>
</protein>
<dbReference type="GO" id="GO:0000166">
    <property type="term" value="F:nucleotide binding"/>
    <property type="evidence" value="ECO:0007669"/>
    <property type="project" value="InterPro"/>
</dbReference>
<proteinExistence type="predicted"/>
<reference evidence="2" key="1">
    <citation type="submission" date="2012-12" db="EMBL/GenBank/DDBJ databases">
        <authorList>
            <person name="Lang B.F."/>
        </authorList>
    </citation>
    <scope>NUCLEOTIDE SEQUENCE</scope>
    <source>
        <strain evidence="2">ATCC 50519</strain>
    </source>
</reference>
<gene>
    <name evidence="2" type="primary">orf1525</name>
</gene>
<dbReference type="InterPro" id="IPR017964">
    <property type="entry name" value="DNA-dir_DNA_pol_B_CS"/>
</dbReference>
<evidence type="ECO:0008006" key="3">
    <source>
        <dbReference type="Google" id="ProtNLM"/>
    </source>
</evidence>
<evidence type="ECO:0000313" key="2">
    <source>
        <dbReference type="EMBL" id="AGE93690.1"/>
    </source>
</evidence>
<feature type="coiled-coil region" evidence="1">
    <location>
        <begin position="760"/>
        <end position="795"/>
    </location>
</feature>
<dbReference type="GeneID" id="14659598"/>